<dbReference type="KEGG" id="foo:CGC45_03885"/>
<dbReference type="AlphaFoldDB" id="A0A345JR37"/>
<dbReference type="RefSeq" id="WP_071629054.1">
    <property type="nucleotide sequence ID" value="NZ_CP022375.1"/>
</dbReference>
<dbReference type="Proteomes" id="UP000253862">
    <property type="component" value="Chromosome"/>
</dbReference>
<evidence type="ECO:0000313" key="2">
    <source>
        <dbReference type="Proteomes" id="UP000253862"/>
    </source>
</evidence>
<sequence length="141" mass="16306">MSFVSQIEEVFGIDMWELKPQYKAMQQNQATNDTQQQDEIITANQNHLELIYSNEVTSSKIINILLSAKLNLAFLKNIVNSLFFNSKVSIYKSNDISFFEKLEGINLCEKDLLSDNTELLSIQNKKYILSKLYEYADFSSK</sequence>
<reference evidence="1 2" key="1">
    <citation type="submission" date="2017-07" db="EMBL/GenBank/DDBJ databases">
        <title>Complete genome sequences and comparative analysis of the novel pathogen Francisella opportunistica.</title>
        <authorList>
            <person name="Dietrich E.A."/>
            <person name="Kingry L.C."/>
            <person name="Petersen J.M."/>
        </authorList>
    </citation>
    <scope>NUCLEOTIDE SEQUENCE [LARGE SCALE GENOMIC DNA]</scope>
    <source>
        <strain evidence="1 2">14-2155</strain>
    </source>
</reference>
<dbReference type="OrthoDB" id="5604621at2"/>
<accession>A0A345JR37</accession>
<keyword evidence="2" id="KW-1185">Reference proteome</keyword>
<evidence type="ECO:0000313" key="1">
    <source>
        <dbReference type="EMBL" id="AXH29783.1"/>
    </source>
</evidence>
<protein>
    <submittedName>
        <fullName evidence="1">Chloroquine resistance protein</fullName>
    </submittedName>
</protein>
<proteinExistence type="predicted"/>
<organism evidence="1 2">
    <name type="scientific">Francisella opportunistica</name>
    <dbReference type="NCBI Taxonomy" id="2016517"/>
    <lineage>
        <taxon>Bacteria</taxon>
        <taxon>Pseudomonadati</taxon>
        <taxon>Pseudomonadota</taxon>
        <taxon>Gammaproteobacteria</taxon>
        <taxon>Thiotrichales</taxon>
        <taxon>Francisellaceae</taxon>
        <taxon>Francisella</taxon>
    </lineage>
</organism>
<dbReference type="EMBL" id="CP022375">
    <property type="protein sequence ID" value="AXH29783.1"/>
    <property type="molecule type" value="Genomic_DNA"/>
</dbReference>
<name>A0A345JR37_9GAMM</name>
<gene>
    <name evidence="1" type="ORF">CGC43_03900</name>
</gene>